<dbReference type="InterPro" id="IPR015797">
    <property type="entry name" value="NUDIX_hydrolase-like_dom_sf"/>
</dbReference>
<dbReference type="Gene3D" id="3.90.79.10">
    <property type="entry name" value="Nucleoside Triphosphate Pyrophosphohydrolase"/>
    <property type="match status" value="1"/>
</dbReference>
<dbReference type="EMBL" id="NGJZ01000005">
    <property type="protein sequence ID" value="RSU05978.1"/>
    <property type="molecule type" value="Genomic_DNA"/>
</dbReference>
<dbReference type="PROSITE" id="PS51462">
    <property type="entry name" value="NUDIX"/>
    <property type="match status" value="1"/>
</dbReference>
<dbReference type="Proteomes" id="UP000288669">
    <property type="component" value="Unassembled WGS sequence"/>
</dbReference>
<dbReference type="AlphaFoldDB" id="A0A430AEW6"/>
<reference evidence="3 4" key="1">
    <citation type="submission" date="2017-05" db="EMBL/GenBank/DDBJ databases">
        <title>Vagococcus spp. assemblies.</title>
        <authorList>
            <person name="Gulvik C.A."/>
        </authorList>
    </citation>
    <scope>NUCLEOTIDE SEQUENCE [LARGE SCALE GENOMIC DNA]</scope>
    <source>
        <strain evidence="3 4">DSM 24756</strain>
    </source>
</reference>
<dbReference type="SUPFAM" id="SSF55811">
    <property type="entry name" value="Nudix"/>
    <property type="match status" value="1"/>
</dbReference>
<dbReference type="PANTHER" id="PTHR43736">
    <property type="entry name" value="ADP-RIBOSE PYROPHOSPHATASE"/>
    <property type="match status" value="1"/>
</dbReference>
<organism evidence="3 4">
    <name type="scientific">Vagococcus entomophilus</name>
    <dbReference type="NCBI Taxonomy" id="1160095"/>
    <lineage>
        <taxon>Bacteria</taxon>
        <taxon>Bacillati</taxon>
        <taxon>Bacillota</taxon>
        <taxon>Bacilli</taxon>
        <taxon>Lactobacillales</taxon>
        <taxon>Enterococcaceae</taxon>
        <taxon>Vagococcus</taxon>
    </lineage>
</organism>
<gene>
    <name evidence="3" type="ORF">CBF30_11480</name>
</gene>
<evidence type="ECO:0000256" key="1">
    <source>
        <dbReference type="ARBA" id="ARBA00005582"/>
    </source>
</evidence>
<feature type="domain" description="Nudix hydrolase" evidence="2">
    <location>
        <begin position="1"/>
        <end position="119"/>
    </location>
</feature>
<dbReference type="InterPro" id="IPR000086">
    <property type="entry name" value="NUDIX_hydrolase_dom"/>
</dbReference>
<evidence type="ECO:0000313" key="3">
    <source>
        <dbReference type="EMBL" id="RSU05978.1"/>
    </source>
</evidence>
<evidence type="ECO:0000259" key="2">
    <source>
        <dbReference type="PROSITE" id="PS51462"/>
    </source>
</evidence>
<accession>A0A430AEW6</accession>
<dbReference type="Pfam" id="PF00293">
    <property type="entry name" value="NUDIX"/>
    <property type="match status" value="1"/>
</dbReference>
<name>A0A430AEW6_9ENTE</name>
<keyword evidence="4" id="KW-1185">Reference proteome</keyword>
<comment type="similarity">
    <text evidence="1">Belongs to the Nudix hydrolase family.</text>
</comment>
<protein>
    <submittedName>
        <fullName evidence="3">DNA mismatch repair protein MutT</fullName>
    </submittedName>
</protein>
<dbReference type="OrthoDB" id="9008185at2"/>
<evidence type="ECO:0000313" key="4">
    <source>
        <dbReference type="Proteomes" id="UP000288669"/>
    </source>
</evidence>
<proteinExistence type="inferred from homology"/>
<dbReference type="PANTHER" id="PTHR43736:SF1">
    <property type="entry name" value="DIHYDRONEOPTERIN TRIPHOSPHATE DIPHOSPHATASE"/>
    <property type="match status" value="1"/>
</dbReference>
<comment type="caution">
    <text evidence="3">The sequence shown here is derived from an EMBL/GenBank/DDBJ whole genome shotgun (WGS) entry which is preliminary data.</text>
</comment>
<dbReference type="RefSeq" id="WP_126827129.1">
    <property type="nucleotide sequence ID" value="NZ_JBHLWU010000004.1"/>
</dbReference>
<sequence length="139" mass="16103">MCMVYNGGKVLVQDRVKPDWSGITFPGGHVELEESFIQSTIREVKEETGLEIWNLELCGIKQFFLEDGTRYVVFLYKTNCYKGTLQSSREGEVFWTDVATLVSKQLAPSFEQMLEVFLDDKKSECVHELRNGQWEICNY</sequence>
<dbReference type="CDD" id="cd18875">
    <property type="entry name" value="NUDIX_Hydrolase"/>
    <property type="match status" value="1"/>
</dbReference>